<protein>
    <submittedName>
        <fullName evidence="5">Uncharacterized protein</fullName>
    </submittedName>
</protein>
<dbReference type="EMBL" id="QEFC01003985">
    <property type="protein sequence ID" value="KAE9446066.1"/>
    <property type="molecule type" value="Genomic_DNA"/>
</dbReference>
<feature type="non-terminal residue" evidence="5">
    <location>
        <position position="1"/>
    </location>
</feature>
<evidence type="ECO:0000256" key="4">
    <source>
        <dbReference type="ARBA" id="ARBA00023136"/>
    </source>
</evidence>
<proteinExistence type="predicted"/>
<sequence>MISVAKHYLCSSCLACSNDPDVLLLNLAAGLVERVVLLGAPISIKDESWEAARKIVAGRFVNAYSTNDWMLGVAFRASLLTQGLAGIQPINVPGIENVNVTELVEGHSSYLWATQQILEQLELDAYYPVFSSTLVQP</sequence>
<keyword evidence="4" id="KW-0472">Membrane</keyword>
<dbReference type="PANTHER" id="PTHR17920:SF3">
    <property type="entry name" value="TRANSMEMBRANE AND COILED-COIL DOMAIN-CONTAINING PROTEIN 4"/>
    <property type="match status" value="1"/>
</dbReference>
<dbReference type="OrthoDB" id="277931at2759"/>
<name>A0A6A4KB22_9ERIC</name>
<organism evidence="5">
    <name type="scientific">Rhododendron williamsianum</name>
    <dbReference type="NCBI Taxonomy" id="262921"/>
    <lineage>
        <taxon>Eukaryota</taxon>
        <taxon>Viridiplantae</taxon>
        <taxon>Streptophyta</taxon>
        <taxon>Embryophyta</taxon>
        <taxon>Tracheophyta</taxon>
        <taxon>Spermatophyta</taxon>
        <taxon>Magnoliopsida</taxon>
        <taxon>eudicotyledons</taxon>
        <taxon>Gunneridae</taxon>
        <taxon>Pentapetalae</taxon>
        <taxon>asterids</taxon>
        <taxon>Ericales</taxon>
        <taxon>Ericaceae</taxon>
        <taxon>Ericoideae</taxon>
        <taxon>Rhodoreae</taxon>
        <taxon>Rhododendron</taxon>
    </lineage>
</organism>
<gene>
    <name evidence="5" type="ORF">C3L33_22051</name>
</gene>
<evidence type="ECO:0000256" key="2">
    <source>
        <dbReference type="ARBA" id="ARBA00022692"/>
    </source>
</evidence>
<accession>A0A6A4KB22</accession>
<keyword evidence="2" id="KW-0812">Transmembrane</keyword>
<dbReference type="Pfam" id="PF05277">
    <property type="entry name" value="DUF726"/>
    <property type="match status" value="1"/>
</dbReference>
<reference evidence="5" key="1">
    <citation type="journal article" date="2019" name="Genome Biol. Evol.">
        <title>The Rhododendron genome and chromosomal organization provide insight into shared whole-genome duplications across the heath family (Ericaceae).</title>
        <authorList>
            <person name="Soza V.L."/>
            <person name="Lindsley D."/>
            <person name="Waalkes A."/>
            <person name="Ramage E."/>
            <person name="Patwardhan R.P."/>
            <person name="Burton J.N."/>
            <person name="Adey A."/>
            <person name="Kumar A."/>
            <person name="Qiu R."/>
            <person name="Shendure J."/>
            <person name="Hall B."/>
        </authorList>
    </citation>
    <scope>NUCLEOTIDE SEQUENCE</scope>
    <source>
        <strain evidence="5">RSF 1966-606</strain>
    </source>
</reference>
<dbReference type="InterPro" id="IPR007941">
    <property type="entry name" value="DUF726"/>
</dbReference>
<evidence type="ECO:0000313" key="5">
    <source>
        <dbReference type="EMBL" id="KAE9446066.1"/>
    </source>
</evidence>
<dbReference type="AlphaFoldDB" id="A0A6A4KB22"/>
<evidence type="ECO:0000256" key="3">
    <source>
        <dbReference type="ARBA" id="ARBA00022989"/>
    </source>
</evidence>
<evidence type="ECO:0000256" key="1">
    <source>
        <dbReference type="ARBA" id="ARBA00004141"/>
    </source>
</evidence>
<dbReference type="PANTHER" id="PTHR17920">
    <property type="entry name" value="TRANSMEMBRANE AND COILED-COIL DOMAIN-CONTAINING PROTEIN 4 TMCO4"/>
    <property type="match status" value="1"/>
</dbReference>
<keyword evidence="3" id="KW-1133">Transmembrane helix</keyword>
<comment type="subcellular location">
    <subcellularLocation>
        <location evidence="1">Membrane</location>
        <topology evidence="1">Multi-pass membrane protein</topology>
    </subcellularLocation>
</comment>
<comment type="caution">
    <text evidence="5">The sequence shown here is derived from an EMBL/GenBank/DDBJ whole genome shotgun (WGS) entry which is preliminary data.</text>
</comment>
<dbReference type="GO" id="GO:0016020">
    <property type="term" value="C:membrane"/>
    <property type="evidence" value="ECO:0007669"/>
    <property type="project" value="UniProtKB-SubCell"/>
</dbReference>